<feature type="region of interest" description="Disordered" evidence="1">
    <location>
        <begin position="1"/>
        <end position="34"/>
    </location>
</feature>
<evidence type="ECO:0000313" key="2">
    <source>
        <dbReference type="EMBL" id="BAC04431.1"/>
    </source>
</evidence>
<sequence length="163" mass="17248">MAPGLLLQSPTPRPSASSVLPPSGSQARWDSDFSLSSGGPASSSVLPLHALRSSGQVVFSESYLSLWLKRVLSGQGPYLLQGQRGPAKRGQTESQMSGREPGMGSERLSLRSGSLTLPVLGTPPSVLFLTSRPVISSAAAFCDLLTLWQAPDMLCPNQFSQCF</sequence>
<reference evidence="3" key="3">
    <citation type="submission" date="2005-09" db="EMBL/GenBank/DDBJ databases">
        <authorList>
            <person name="Mural R.J."/>
            <person name="Istrail S."/>
            <person name="Sutton G."/>
            <person name="Florea L."/>
            <person name="Halpern A.L."/>
            <person name="Mobarry C.M."/>
            <person name="Lippert R."/>
            <person name="Walenz B."/>
            <person name="Shatkay H."/>
            <person name="Dew I."/>
            <person name="Miller J.R."/>
            <person name="Flanigan M.J."/>
            <person name="Edwards N.J."/>
            <person name="Bolanos R."/>
            <person name="Fasulo D."/>
            <person name="Halldorsson B.V."/>
            <person name="Hannenhalli S."/>
            <person name="Turner R."/>
            <person name="Yooseph S."/>
            <person name="Lu F."/>
            <person name="Nusskern D.R."/>
            <person name="Shue B.C."/>
            <person name="Zheng X.H."/>
            <person name="Zhong F."/>
            <person name="Delcher A.L."/>
            <person name="Huson D.H."/>
            <person name="Kravitz S.A."/>
            <person name="Mouchard L."/>
            <person name="Reinert K."/>
            <person name="Remington K.A."/>
            <person name="Clark A.G."/>
            <person name="Waterman M.S."/>
            <person name="Eichler E.E."/>
            <person name="Adams M.D."/>
            <person name="Hunkapiller M.W."/>
            <person name="Myers E.W."/>
            <person name="Venter J.C."/>
        </authorList>
    </citation>
    <scope>NUCLEOTIDE SEQUENCE</scope>
</reference>
<gene>
    <name evidence="3" type="ORF">hCG_2032358</name>
</gene>
<name>Q8N1V6_HUMAN</name>
<reference evidence="2" key="2">
    <citation type="journal article" date="2004" name="Nat. Genet.">
        <title>Complete sequencing and characterization of 21,243 full-length human cDNAs.</title>
        <authorList>
            <person name="Ota T."/>
            <person name="Suzuki Y."/>
            <person name="Nishikawa T."/>
            <person name="Otsuki T."/>
            <person name="Sugiyama T."/>
            <person name="Irie R."/>
            <person name="Wakamatsu A."/>
            <person name="Hayashi K."/>
            <person name="Sato H."/>
            <person name="Nagai K."/>
            <person name="Kimura K."/>
            <person name="Makita H."/>
            <person name="Sekine M."/>
            <person name="Obayashi M."/>
            <person name="Nishi T."/>
            <person name="Shibahara T."/>
            <person name="Tanaka T."/>
            <person name="Ishii S."/>
            <person name="Yamamoto J."/>
            <person name="Saito K."/>
            <person name="Kawai Y."/>
            <person name="Isono Y."/>
            <person name="Nakamura Y."/>
            <person name="Nagahari K."/>
            <person name="Murakami K."/>
            <person name="Yasuda T."/>
            <person name="Iwayanagi T."/>
            <person name="Wagatsuma M."/>
            <person name="Shiratori A."/>
            <person name="Sudo H."/>
            <person name="Hosoiri T."/>
            <person name="Kaku Y."/>
            <person name="Kodaira H."/>
            <person name="Kondo H."/>
            <person name="Sugawara M."/>
            <person name="Takahashi M."/>
            <person name="Kanda K."/>
            <person name="Yokoi T."/>
            <person name="Furuya T."/>
            <person name="Kikkawa E."/>
            <person name="Omura Y."/>
            <person name="Abe K."/>
            <person name="Kamihara K."/>
            <person name="Katsuta N."/>
            <person name="Sato K."/>
            <person name="Tanikawa M."/>
            <person name="Yamazaki M."/>
            <person name="Ninomiya K."/>
            <person name="Ishibashi T."/>
            <person name="Yamashita H."/>
            <person name="Murakawa K."/>
            <person name="Fujimori K."/>
            <person name="Tanai H."/>
            <person name="Kimata M."/>
            <person name="Watanabe M."/>
            <person name="Hiraoka S."/>
            <person name="Chiba Y."/>
            <person name="Ishida S."/>
            <person name="Ono Y."/>
            <person name="Takiguchi S."/>
            <person name="Watanabe S."/>
            <person name="Yosida M."/>
            <person name="Hotuta T."/>
            <person name="Kusano J."/>
            <person name="Kanehori K."/>
            <person name="Takahashi-Fujii A."/>
            <person name="Hara H."/>
            <person name="Tanase T."/>
            <person name="Nomura Y."/>
            <person name="Togiya S."/>
            <person name="Komai F."/>
            <person name="Hara R."/>
            <person name="Takeuchi K."/>
            <person name="Arita M."/>
            <person name="Imose N."/>
            <person name="Musashino K."/>
            <person name="Yuuki H."/>
            <person name="Oshima A."/>
            <person name="Sasaki N."/>
            <person name="Aotsuka S."/>
            <person name="Yoshikawa Y."/>
            <person name="Matsunawa H."/>
            <person name="Ichihara T."/>
            <person name="Shiohata N."/>
            <person name="Sano S."/>
            <person name="Moriya S."/>
            <person name="Momiyama H."/>
            <person name="Satoh N."/>
            <person name="Takami S."/>
            <person name="Terashima Y."/>
            <person name="Suzuki O."/>
            <person name="Nakagawa S."/>
            <person name="Senoh A."/>
            <person name="Mizoguchi H."/>
            <person name="Goto Y."/>
            <person name="Shimizu F."/>
            <person name="Wakebe H."/>
            <person name="Hishigaki H."/>
            <person name="Watanabe T."/>
            <person name="Sugiyama A."/>
            <person name="Takemoto M."/>
            <person name="Kawakami B."/>
            <person name="Yamazaki M."/>
            <person name="Watanabe K."/>
            <person name="Kumagai A."/>
            <person name="Itakura S."/>
            <person name="Fukuzumi Y."/>
            <person name="Fujimori Y."/>
            <person name="Komiyama M."/>
            <person name="Tashiro H."/>
            <person name="Tanigami A."/>
            <person name="Fujiwara T."/>
            <person name="Ono T."/>
            <person name="Yamada K."/>
            <person name="Fujii Y."/>
            <person name="Ozaki K."/>
            <person name="Hirao M."/>
            <person name="Ohmori Y."/>
            <person name="Kawabata A."/>
            <person name="Hikiji T."/>
            <person name="Kobatake N."/>
            <person name="Inagaki H."/>
            <person name="Ikema Y."/>
            <person name="Okamoto S."/>
            <person name="Okitani R."/>
            <person name="Kawakami T."/>
            <person name="Noguchi S."/>
            <person name="Itoh T."/>
            <person name="Shigeta K."/>
            <person name="Senba T."/>
            <person name="Matsumura K."/>
            <person name="Nakajima Y."/>
            <person name="Mizuno T."/>
            <person name="Morinaga M."/>
            <person name="Sasaki M."/>
            <person name="Togashi T."/>
            <person name="Oyama M."/>
            <person name="Hata H."/>
            <person name="Watanabe M."/>
            <person name="Komatsu T."/>
            <person name="Mizushima-Sugano J."/>
            <person name="Satoh T."/>
            <person name="Shirai Y."/>
            <person name="Takahashi Y."/>
            <person name="Nakagawa K."/>
            <person name="Okumura K."/>
            <person name="Nagase T."/>
            <person name="Nomura N."/>
            <person name="Kikuchi H."/>
            <person name="Masuho Y."/>
            <person name="Yamashita R."/>
            <person name="Nakai K."/>
            <person name="Yada T."/>
            <person name="Nakamura Y."/>
            <person name="Ohara O."/>
            <person name="Isogai T."/>
            <person name="Sugano S."/>
        </authorList>
    </citation>
    <scope>NUCLEOTIDE SEQUENCE</scope>
    <source>
        <tissue evidence="2">Caudate nucleus</tissue>
    </source>
</reference>
<feature type="region of interest" description="Disordered" evidence="1">
    <location>
        <begin position="82"/>
        <end position="107"/>
    </location>
</feature>
<evidence type="ECO:0000313" key="3">
    <source>
        <dbReference type="EMBL" id="EAX07730.1"/>
    </source>
</evidence>
<proteinExistence type="evidence at transcript level"/>
<dbReference type="EMBL" id="AK094833">
    <property type="protein sequence ID" value="BAC04431.1"/>
    <property type="molecule type" value="mRNA"/>
</dbReference>
<dbReference type="DNASU" id="9473"/>
<dbReference type="AlphaFoldDB" id="Q8N1V6"/>
<feature type="compositionally biased region" description="Polar residues" evidence="1">
    <location>
        <begin position="8"/>
        <end position="28"/>
    </location>
</feature>
<organism evidence="2">
    <name type="scientific">Homo sapiens</name>
    <name type="common">Human</name>
    <dbReference type="NCBI Taxonomy" id="9606"/>
    <lineage>
        <taxon>Eukaryota</taxon>
        <taxon>Metazoa</taxon>
        <taxon>Chordata</taxon>
        <taxon>Craniata</taxon>
        <taxon>Vertebrata</taxon>
        <taxon>Euteleostomi</taxon>
        <taxon>Mammalia</taxon>
        <taxon>Eutheria</taxon>
        <taxon>Euarchontoglires</taxon>
        <taxon>Primates</taxon>
        <taxon>Haplorrhini</taxon>
        <taxon>Catarrhini</taxon>
        <taxon>Hominidae</taxon>
        <taxon>Homo</taxon>
    </lineage>
</organism>
<accession>Q8N1V6</accession>
<dbReference type="EMBL" id="CH471059">
    <property type="protein sequence ID" value="EAX07730.1"/>
    <property type="molecule type" value="Genomic_DNA"/>
</dbReference>
<reference evidence="3" key="1">
    <citation type="journal article" date="2001" name="Science">
        <title>The sequence of the human genome.</title>
        <authorList>
            <person name="Venter J.C."/>
            <person name="Adams M.D."/>
            <person name="Myers E.W."/>
            <person name="Li P.W."/>
            <person name="Mural R.J."/>
            <person name="Sutton G.G."/>
            <person name="Smith H.O."/>
            <person name="Yandell M."/>
            <person name="Evans C.A."/>
            <person name="Holt R.A."/>
            <person name="Gocayne J.D."/>
            <person name="Amanatides P."/>
            <person name="Ballew R.M."/>
            <person name="Huson D.H."/>
            <person name="Wortman J.R."/>
            <person name="Zhang Q."/>
            <person name="Kodira C.D."/>
            <person name="Zheng X.H."/>
            <person name="Chen L."/>
            <person name="Skupski M."/>
            <person name="Subramanian G."/>
            <person name="Thomas P.D."/>
            <person name="Zhang J."/>
            <person name="Gabor Miklos G.L."/>
            <person name="Nelson C."/>
            <person name="Broder S."/>
            <person name="Clark A.G."/>
            <person name="Nadeau J."/>
            <person name="McKusick V.A."/>
            <person name="Zinder N."/>
            <person name="Levine A.J."/>
            <person name="Roberts R.J."/>
            <person name="Simon M."/>
            <person name="Slayman C."/>
            <person name="Hunkapiller M."/>
            <person name="Bolanos R."/>
            <person name="Delcher A."/>
            <person name="Dew I."/>
            <person name="Fasulo D."/>
            <person name="Flanigan M."/>
            <person name="Florea L."/>
            <person name="Halpern A."/>
            <person name="Hannenhalli S."/>
            <person name="Kravitz S."/>
            <person name="Levy S."/>
            <person name="Mobarry C."/>
            <person name="Reinert K."/>
            <person name="Remington K."/>
            <person name="Abu-Threideh J."/>
            <person name="Beasley E."/>
            <person name="Biddick K."/>
            <person name="Bonazzi V."/>
            <person name="Brandon R."/>
            <person name="Cargill M."/>
            <person name="Chandramouliswaran I."/>
            <person name="Charlab R."/>
            <person name="Chaturvedi K."/>
            <person name="Deng Z."/>
            <person name="Di Francesco V."/>
            <person name="Dunn P."/>
            <person name="Eilbeck K."/>
            <person name="Evangelista C."/>
            <person name="Gabrielian A.E."/>
            <person name="Gan W."/>
            <person name="Ge W."/>
            <person name="Gong F."/>
            <person name="Gu Z."/>
            <person name="Guan P."/>
            <person name="Heiman T.J."/>
            <person name="Higgins M.E."/>
            <person name="Ji R.R."/>
            <person name="Ke Z."/>
            <person name="Ketchum K.A."/>
            <person name="Lai Z."/>
            <person name="Lei Y."/>
            <person name="Li Z."/>
            <person name="Li J."/>
            <person name="Liang Y."/>
            <person name="Lin X."/>
            <person name="Lu F."/>
            <person name="Merkulov G.V."/>
            <person name="Milshina N."/>
            <person name="Moore H.M."/>
            <person name="Naik A.K."/>
            <person name="Narayan V.A."/>
            <person name="Neelam B."/>
            <person name="Nusskern D."/>
            <person name="Rusch D.B."/>
            <person name="Salzberg S."/>
            <person name="Shao W."/>
            <person name="Shue B."/>
            <person name="Sun J."/>
            <person name="Wang Z."/>
            <person name="Wang A."/>
            <person name="Wang X."/>
            <person name="Wang J."/>
            <person name="Wei M."/>
            <person name="Wides R."/>
            <person name="Xiao C."/>
            <person name="Yan C."/>
            <person name="Yao A."/>
            <person name="Ye J."/>
            <person name="Zhan M."/>
            <person name="Zhang W."/>
            <person name="Zhang H."/>
            <person name="Zhao Q."/>
            <person name="Zheng L."/>
            <person name="Zhong F."/>
            <person name="Zhong W."/>
            <person name="Zhu S."/>
            <person name="Zhao S."/>
            <person name="Gilbert D."/>
            <person name="Baumhueter S."/>
            <person name="Spier G."/>
            <person name="Carter C."/>
            <person name="Cravchik A."/>
            <person name="Woodage T."/>
            <person name="Ali F."/>
            <person name="An H."/>
            <person name="Awe A."/>
            <person name="Baldwin D."/>
            <person name="Baden H."/>
            <person name="Barnstead M."/>
            <person name="Barrow I."/>
            <person name="Beeson K."/>
            <person name="Busam D."/>
            <person name="Carver A."/>
            <person name="Center A."/>
            <person name="Cheng M.L."/>
            <person name="Curry L."/>
            <person name="Danaher S."/>
            <person name="Davenport L."/>
            <person name="Desilets R."/>
            <person name="Dietz S."/>
            <person name="Dodson K."/>
            <person name="Doup L."/>
            <person name="Ferriera S."/>
            <person name="Garg N."/>
            <person name="Gluecksmann A."/>
            <person name="Hart B."/>
            <person name="Haynes J."/>
            <person name="Haynes C."/>
            <person name="Heiner C."/>
            <person name="Hladun S."/>
            <person name="Hostin D."/>
            <person name="Houck J."/>
            <person name="Howland T."/>
            <person name="Ibegwam C."/>
            <person name="Johnson J."/>
            <person name="Kalush F."/>
            <person name="Kline L."/>
            <person name="Koduru S."/>
            <person name="Love A."/>
            <person name="Mann F."/>
            <person name="May D."/>
            <person name="McCawley S."/>
            <person name="McIntosh T."/>
            <person name="McMullen I."/>
            <person name="Moy M."/>
            <person name="Moy L."/>
            <person name="Murphy B."/>
            <person name="Nelson K."/>
            <person name="Pfannkoch C."/>
            <person name="Pratts E."/>
            <person name="Puri V."/>
            <person name="Qureshi H."/>
            <person name="Reardon M."/>
            <person name="Rodriguez R."/>
            <person name="Rogers Y.H."/>
            <person name="Romblad D."/>
            <person name="Ruhfel B."/>
            <person name="Scott R."/>
            <person name="Sitter C."/>
            <person name="Smallwood M."/>
            <person name="Stewart E."/>
            <person name="Strong R."/>
            <person name="Suh E."/>
            <person name="Thomas R."/>
            <person name="Tint N.N."/>
            <person name="Tse S."/>
            <person name="Vech C."/>
            <person name="Wang G."/>
            <person name="Wetter J."/>
            <person name="Williams S."/>
            <person name="Williams M."/>
            <person name="Windsor S."/>
            <person name="Winn-Deen E."/>
            <person name="Wolfe K."/>
            <person name="Zaveri J."/>
            <person name="Zaveri K."/>
            <person name="Abril J.F."/>
            <person name="Guigo R."/>
            <person name="Campbell M.J."/>
            <person name="Sjolander K.V."/>
            <person name="Karlak B."/>
            <person name="Kejariwal A."/>
            <person name="Mi H."/>
            <person name="Lazareva B."/>
            <person name="Hatton T."/>
            <person name="Narechania A."/>
            <person name="Diemer K."/>
            <person name="Muruganujan A."/>
            <person name="Guo N."/>
            <person name="Sato S."/>
            <person name="Bafna V."/>
            <person name="Istrail S."/>
            <person name="Lippert R."/>
            <person name="Schwartz R."/>
            <person name="Walenz B."/>
            <person name="Yooseph S."/>
            <person name="Allen D."/>
            <person name="Basu A."/>
            <person name="Baxendale J."/>
            <person name="Blick L."/>
            <person name="Caminha M."/>
            <person name="Carnes-Stine J."/>
            <person name="Caulk P."/>
            <person name="Chiang Y.H."/>
            <person name="Coyne M."/>
            <person name="Dahlke C."/>
            <person name="Mays A."/>
            <person name="Dombroski M."/>
            <person name="Donnelly M."/>
            <person name="Ely D."/>
            <person name="Esparham S."/>
            <person name="Fosler C."/>
            <person name="Gire H."/>
            <person name="Glanowski S."/>
            <person name="Glasser K."/>
            <person name="Glodek A."/>
            <person name="Gorokhov M."/>
            <person name="Graham K."/>
            <person name="Gropman B."/>
            <person name="Harris M."/>
            <person name="Heil J."/>
            <person name="Henderson S."/>
            <person name="Hoover J."/>
            <person name="Jennings D."/>
            <person name="Jordan C."/>
            <person name="Jordan J."/>
            <person name="Kasha J."/>
            <person name="Kagan L."/>
            <person name="Kraft C."/>
            <person name="Levitsky A."/>
            <person name="Lewis M."/>
            <person name="Liu X."/>
            <person name="Lopez J."/>
            <person name="Ma D."/>
            <person name="Majoros W."/>
            <person name="McDaniel J."/>
            <person name="Murphy S."/>
            <person name="Newman M."/>
            <person name="Nguyen T."/>
            <person name="Nguyen N."/>
            <person name="Nodell M."/>
            <person name="Pan S."/>
            <person name="Peck J."/>
            <person name="Peterson M."/>
            <person name="Rowe W."/>
            <person name="Sanders R."/>
            <person name="Scott J."/>
            <person name="Simpson M."/>
            <person name="Smith T."/>
            <person name="Sprague A."/>
            <person name="Stockwell T."/>
            <person name="Turner R."/>
            <person name="Venter E."/>
            <person name="Wang M."/>
            <person name="Wen M."/>
            <person name="Wu D."/>
            <person name="Wu M."/>
            <person name="Xia A."/>
            <person name="Zandieh A."/>
            <person name="Zhu X."/>
        </authorList>
    </citation>
    <scope>NUCLEOTIDE SEQUENCE</scope>
</reference>
<evidence type="ECO:0000256" key="1">
    <source>
        <dbReference type="SAM" id="MobiDB-lite"/>
    </source>
</evidence>
<protein>
    <submittedName>
        <fullName evidence="3">HCG2032358</fullName>
    </submittedName>
    <submittedName>
        <fullName evidence="2">cDNA FLJ37514 fis, clone BRCAN2000639</fullName>
    </submittedName>
</protein>